<dbReference type="AlphaFoldDB" id="A0A6I8PHH3"/>
<sequence length="354" mass="37392">MQGGPFGPDPAPSAPTAFWDLESVRLRPPARASGPQPRKGRGPPGAPGPSSPSSSSSCWDLIMKYRVVSKPRPAAFLRPPEGAPGPGGDGGRPGDAGGAECAGVDRIPSPALGGTEAGSVLRRWKRNWFVLWLDGTLGYSRDEAGQDEEGRVLIRFNCRSVKSGHECPDLQPPEGLSRSCLLTVHLRVGPRLVLCADSEDDAVAWKTALLEASSSLVYNPYDDRYQPVPLDAHHVTFVGAGHYGPYAGRFPPHPSSPATFRGPVTPRPPHRTRAGKLRQAWPSPPVAGQAALPDGGAWTSRPGAGKDRSCPLTPDLRALLPPWLTGGPRCVPFPPSFFPCVPHRVGRPGGGAAG</sequence>
<feature type="compositionally biased region" description="Gly residues" evidence="3">
    <location>
        <begin position="84"/>
        <end position="97"/>
    </location>
</feature>
<dbReference type="Bgee" id="ENSOANG00000048151">
    <property type="expression patterns" value="Expressed in brain and 8 other cell types or tissues"/>
</dbReference>
<reference evidence="5" key="3">
    <citation type="submission" date="2025-09" db="UniProtKB">
        <authorList>
            <consortium name="Ensembl"/>
        </authorList>
    </citation>
    <scope>IDENTIFICATION</scope>
    <source>
        <strain evidence="5">Glennie</strain>
    </source>
</reference>
<evidence type="ECO:0000256" key="1">
    <source>
        <dbReference type="ARBA" id="ARBA00004370"/>
    </source>
</evidence>
<reference evidence="5" key="2">
    <citation type="submission" date="2025-08" db="UniProtKB">
        <authorList>
            <consortium name="Ensembl"/>
        </authorList>
    </citation>
    <scope>IDENTIFICATION</scope>
    <source>
        <strain evidence="5">Glennie</strain>
    </source>
</reference>
<dbReference type="PANTHER" id="PTHR14309">
    <property type="entry name" value="EXPRESSED PROTEIN"/>
    <property type="match status" value="1"/>
</dbReference>
<dbReference type="GeneTree" id="ENSGT00390000013989"/>
<dbReference type="FunFam" id="2.30.29.30:FF:000073">
    <property type="entry name" value="Pleckstrin homology domain-containing family B member 2"/>
    <property type="match status" value="1"/>
</dbReference>
<keyword evidence="6" id="KW-1185">Reference proteome</keyword>
<name>A0A6I8PHH3_ORNAN</name>
<evidence type="ECO:0000259" key="4">
    <source>
        <dbReference type="Pfam" id="PF00169"/>
    </source>
</evidence>
<evidence type="ECO:0000256" key="2">
    <source>
        <dbReference type="ARBA" id="ARBA00023136"/>
    </source>
</evidence>
<dbReference type="Proteomes" id="UP000002279">
    <property type="component" value="Chromosome 20"/>
</dbReference>
<dbReference type="InterPro" id="IPR011993">
    <property type="entry name" value="PH-like_dom_sf"/>
</dbReference>
<evidence type="ECO:0000313" key="5">
    <source>
        <dbReference type="Ensembl" id="ENSOANP00000054451.1"/>
    </source>
</evidence>
<dbReference type="InterPro" id="IPR001849">
    <property type="entry name" value="PH_domain"/>
</dbReference>
<feature type="domain" description="PH" evidence="4">
    <location>
        <begin position="119"/>
        <end position="213"/>
    </location>
</feature>
<evidence type="ECO:0000313" key="6">
    <source>
        <dbReference type="Proteomes" id="UP000002279"/>
    </source>
</evidence>
<dbReference type="InterPro" id="IPR039680">
    <property type="entry name" value="PLEKHB1/2"/>
</dbReference>
<accession>A0A6I8PHH3</accession>
<dbReference type="GO" id="GO:0016020">
    <property type="term" value="C:membrane"/>
    <property type="evidence" value="ECO:0007669"/>
    <property type="project" value="UniProtKB-SubCell"/>
</dbReference>
<comment type="subcellular location">
    <subcellularLocation>
        <location evidence="1">Membrane</location>
    </subcellularLocation>
</comment>
<dbReference type="CDD" id="cd13265">
    <property type="entry name" value="PH_evt"/>
    <property type="match status" value="1"/>
</dbReference>
<feature type="region of interest" description="Disordered" evidence="3">
    <location>
        <begin position="256"/>
        <end position="310"/>
    </location>
</feature>
<dbReference type="Ensembl" id="ENSOANT00000059225.1">
    <property type="protein sequence ID" value="ENSOANP00000054451.1"/>
    <property type="gene ID" value="ENSOANG00000048151.1"/>
</dbReference>
<dbReference type="PANTHER" id="PTHR14309:SF7">
    <property type="entry name" value="PLECKSTRIN HOMOLOGY DOMAIN-CONTAINING FAMILY B MEMBER 1"/>
    <property type="match status" value="1"/>
</dbReference>
<feature type="region of interest" description="Disordered" evidence="3">
    <location>
        <begin position="74"/>
        <end position="112"/>
    </location>
</feature>
<evidence type="ECO:0000256" key="3">
    <source>
        <dbReference type="SAM" id="MobiDB-lite"/>
    </source>
</evidence>
<keyword evidence="2" id="KW-0472">Membrane</keyword>
<organism evidence="5 6">
    <name type="scientific">Ornithorhynchus anatinus</name>
    <name type="common">Duckbill platypus</name>
    <dbReference type="NCBI Taxonomy" id="9258"/>
    <lineage>
        <taxon>Eukaryota</taxon>
        <taxon>Metazoa</taxon>
        <taxon>Chordata</taxon>
        <taxon>Craniata</taxon>
        <taxon>Vertebrata</taxon>
        <taxon>Euteleostomi</taxon>
        <taxon>Mammalia</taxon>
        <taxon>Monotremata</taxon>
        <taxon>Ornithorhynchidae</taxon>
        <taxon>Ornithorhynchus</taxon>
    </lineage>
</organism>
<reference evidence="5 6" key="1">
    <citation type="journal article" date="2008" name="Nature">
        <title>Genome analysis of the platypus reveals unique signatures of evolution.</title>
        <authorList>
            <person name="Warren W.C."/>
            <person name="Hillier L.W."/>
            <person name="Marshall Graves J.A."/>
            <person name="Birney E."/>
            <person name="Ponting C.P."/>
            <person name="Grutzner F."/>
            <person name="Belov K."/>
            <person name="Miller W."/>
            <person name="Clarke L."/>
            <person name="Chinwalla A.T."/>
            <person name="Yang S.P."/>
            <person name="Heger A."/>
            <person name="Locke D.P."/>
            <person name="Miethke P."/>
            <person name="Waters P.D."/>
            <person name="Veyrunes F."/>
            <person name="Fulton L."/>
            <person name="Fulton B."/>
            <person name="Graves T."/>
            <person name="Wallis J."/>
            <person name="Puente X.S."/>
            <person name="Lopez-Otin C."/>
            <person name="Ordonez G.R."/>
            <person name="Eichler E.E."/>
            <person name="Chen L."/>
            <person name="Cheng Z."/>
            <person name="Deakin J.E."/>
            <person name="Alsop A."/>
            <person name="Thompson K."/>
            <person name="Kirby P."/>
            <person name="Papenfuss A.T."/>
            <person name="Wakefield M.J."/>
            <person name="Olender T."/>
            <person name="Lancet D."/>
            <person name="Huttley G.A."/>
            <person name="Smit A.F."/>
            <person name="Pask A."/>
            <person name="Temple-Smith P."/>
            <person name="Batzer M.A."/>
            <person name="Walker J.A."/>
            <person name="Konkel M.K."/>
            <person name="Harris R.S."/>
            <person name="Whittington C.M."/>
            <person name="Wong E.S."/>
            <person name="Gemmell N.J."/>
            <person name="Buschiazzo E."/>
            <person name="Vargas Jentzsch I.M."/>
            <person name="Merkel A."/>
            <person name="Schmitz J."/>
            <person name="Zemann A."/>
            <person name="Churakov G."/>
            <person name="Kriegs J.O."/>
            <person name="Brosius J."/>
            <person name="Murchison E.P."/>
            <person name="Sachidanandam R."/>
            <person name="Smith C."/>
            <person name="Hannon G.J."/>
            <person name="Tsend-Ayush E."/>
            <person name="McMillan D."/>
            <person name="Attenborough R."/>
            <person name="Rens W."/>
            <person name="Ferguson-Smith M."/>
            <person name="Lefevre C.M."/>
            <person name="Sharp J.A."/>
            <person name="Nicholas K.R."/>
            <person name="Ray D.A."/>
            <person name="Kube M."/>
            <person name="Reinhardt R."/>
            <person name="Pringle T.H."/>
            <person name="Taylor J."/>
            <person name="Jones R.C."/>
            <person name="Nixon B."/>
            <person name="Dacheux J.L."/>
            <person name="Niwa H."/>
            <person name="Sekita Y."/>
            <person name="Huang X."/>
            <person name="Stark A."/>
            <person name="Kheradpour P."/>
            <person name="Kellis M."/>
            <person name="Flicek P."/>
            <person name="Chen Y."/>
            <person name="Webber C."/>
            <person name="Hardison R."/>
            <person name="Nelson J."/>
            <person name="Hallsworth-Pepin K."/>
            <person name="Delehaunty K."/>
            <person name="Markovic C."/>
            <person name="Minx P."/>
            <person name="Feng Y."/>
            <person name="Kremitzki C."/>
            <person name="Mitreva M."/>
            <person name="Glasscock J."/>
            <person name="Wylie T."/>
            <person name="Wohldmann P."/>
            <person name="Thiru P."/>
            <person name="Nhan M.N."/>
            <person name="Pohl C.S."/>
            <person name="Smith S.M."/>
            <person name="Hou S."/>
            <person name="Nefedov M."/>
            <person name="de Jong P.J."/>
            <person name="Renfree M.B."/>
            <person name="Mardis E.R."/>
            <person name="Wilson R.K."/>
        </authorList>
    </citation>
    <scope>NUCLEOTIDE SEQUENCE [LARGE SCALE GENOMIC DNA]</scope>
    <source>
        <strain evidence="5 6">Glennie</strain>
    </source>
</reference>
<dbReference type="SUPFAM" id="SSF50729">
    <property type="entry name" value="PH domain-like"/>
    <property type="match status" value="1"/>
</dbReference>
<protein>
    <recommendedName>
        <fullName evidence="4">PH domain-containing protein</fullName>
    </recommendedName>
</protein>
<proteinExistence type="predicted"/>
<feature type="region of interest" description="Disordered" evidence="3">
    <location>
        <begin position="1"/>
        <end position="57"/>
    </location>
</feature>
<dbReference type="Pfam" id="PF00169">
    <property type="entry name" value="PH"/>
    <property type="match status" value="1"/>
</dbReference>
<dbReference type="Gene3D" id="2.30.29.30">
    <property type="entry name" value="Pleckstrin-homology domain (PH domain)/Phosphotyrosine-binding domain (PTB)"/>
    <property type="match status" value="1"/>
</dbReference>